<keyword evidence="2" id="KW-0472">Membrane</keyword>
<gene>
    <name evidence="4" type="ORF">GCM10011505_16340</name>
</gene>
<organism evidence="4 5">
    <name type="scientific">Tistrella bauzanensis</name>
    <dbReference type="NCBI Taxonomy" id="657419"/>
    <lineage>
        <taxon>Bacteria</taxon>
        <taxon>Pseudomonadati</taxon>
        <taxon>Pseudomonadota</taxon>
        <taxon>Alphaproteobacteria</taxon>
        <taxon>Geminicoccales</taxon>
        <taxon>Geminicoccaceae</taxon>
        <taxon>Tistrella</taxon>
    </lineage>
</organism>
<name>A0ABQ1IDZ9_9PROT</name>
<evidence type="ECO:0000313" key="5">
    <source>
        <dbReference type="Proteomes" id="UP000603352"/>
    </source>
</evidence>
<evidence type="ECO:0000256" key="1">
    <source>
        <dbReference type="SAM" id="MobiDB-lite"/>
    </source>
</evidence>
<keyword evidence="2" id="KW-0812">Transmembrane</keyword>
<feature type="region of interest" description="Disordered" evidence="1">
    <location>
        <begin position="35"/>
        <end position="58"/>
    </location>
</feature>
<feature type="domain" description="Zinc finger/thioredoxin putative" evidence="3">
    <location>
        <begin position="1"/>
        <end position="35"/>
    </location>
</feature>
<accession>A0ABQ1IDZ9</accession>
<keyword evidence="5" id="KW-1185">Reference proteome</keyword>
<feature type="transmembrane region" description="Helical" evidence="2">
    <location>
        <begin position="79"/>
        <end position="99"/>
    </location>
</feature>
<dbReference type="Proteomes" id="UP000603352">
    <property type="component" value="Unassembled WGS sequence"/>
</dbReference>
<comment type="caution">
    <text evidence="4">The sequence shown here is derived from an EMBL/GenBank/DDBJ whole genome shotgun (WGS) entry which is preliminary data.</text>
</comment>
<evidence type="ECO:0000256" key="2">
    <source>
        <dbReference type="SAM" id="Phobius"/>
    </source>
</evidence>
<evidence type="ECO:0000259" key="3">
    <source>
        <dbReference type="Pfam" id="PF13717"/>
    </source>
</evidence>
<dbReference type="InterPro" id="IPR011723">
    <property type="entry name" value="Znf/thioredoxin_put"/>
</dbReference>
<proteinExistence type="predicted"/>
<protein>
    <recommendedName>
        <fullName evidence="3">Zinc finger/thioredoxin putative domain-containing protein</fullName>
    </recommendedName>
</protein>
<reference evidence="5" key="1">
    <citation type="journal article" date="2019" name="Int. J. Syst. Evol. Microbiol.">
        <title>The Global Catalogue of Microorganisms (GCM) 10K type strain sequencing project: providing services to taxonomists for standard genome sequencing and annotation.</title>
        <authorList>
            <consortium name="The Broad Institute Genomics Platform"/>
            <consortium name="The Broad Institute Genome Sequencing Center for Infectious Disease"/>
            <person name="Wu L."/>
            <person name="Ma J."/>
        </authorList>
    </citation>
    <scope>NUCLEOTIDE SEQUENCE [LARGE SCALE GENOMIC DNA]</scope>
    <source>
        <strain evidence="5">CGMCC 1.10188</strain>
    </source>
</reference>
<dbReference type="NCBIfam" id="TIGR02098">
    <property type="entry name" value="MJ0042_CXXC"/>
    <property type="match status" value="1"/>
</dbReference>
<evidence type="ECO:0000313" key="4">
    <source>
        <dbReference type="EMBL" id="GGB35609.1"/>
    </source>
</evidence>
<dbReference type="Pfam" id="PF13717">
    <property type="entry name" value="Zn_ribbon_4"/>
    <property type="match status" value="1"/>
</dbReference>
<keyword evidence="2" id="KW-1133">Transmembrane helix</keyword>
<sequence>MILTCPACSTRYTLDPQSLGPDGRKVRCTQCGHVWQQDPPADMPRPLPLPRGEDPDEPAALFDRRNAVMIEPARASPRWPAFTALAIVIAAMIGGLIVGREQVVRALPFTSGAYAMLGLGVGGEVLGLEIRNLTARGEVVDGRPVLVVDGEIYNLSDGVRAVPPVEVLFIGNDRQQLGRSVIDVSSNRMLPGEVLRFSERLENPPRAATRFDVGFAQTP</sequence>
<dbReference type="EMBL" id="BMDZ01000013">
    <property type="protein sequence ID" value="GGB35609.1"/>
    <property type="molecule type" value="Genomic_DNA"/>
</dbReference>